<keyword evidence="6" id="KW-1185">Reference proteome</keyword>
<dbReference type="OrthoDB" id="1731326at2759"/>
<dbReference type="InterPro" id="IPR050794">
    <property type="entry name" value="CPA2_transporter"/>
</dbReference>
<keyword evidence="1" id="KW-0813">Transport</keyword>
<evidence type="ECO:0000313" key="5">
    <source>
        <dbReference type="EMBL" id="GFZ19938.1"/>
    </source>
</evidence>
<comment type="caution">
    <text evidence="5">The sequence shown here is derived from an EMBL/GenBank/DDBJ whole genome shotgun (WGS) entry which is preliminary data.</text>
</comment>
<proteinExistence type="predicted"/>
<dbReference type="EMBL" id="BJWL01000028">
    <property type="protein sequence ID" value="GFZ19938.1"/>
    <property type="molecule type" value="Genomic_DNA"/>
</dbReference>
<reference evidence="5 6" key="1">
    <citation type="submission" date="2019-07" db="EMBL/GenBank/DDBJ databases">
        <title>De Novo Assembly of kiwifruit Actinidia rufa.</title>
        <authorList>
            <person name="Sugita-Konishi S."/>
            <person name="Sato K."/>
            <person name="Mori E."/>
            <person name="Abe Y."/>
            <person name="Kisaki G."/>
            <person name="Hamano K."/>
            <person name="Suezawa K."/>
            <person name="Otani M."/>
            <person name="Fukuda T."/>
            <person name="Manabe T."/>
            <person name="Gomi K."/>
            <person name="Tabuchi M."/>
            <person name="Akimitsu K."/>
            <person name="Kataoka I."/>
        </authorList>
    </citation>
    <scope>NUCLEOTIDE SEQUENCE [LARGE SCALE GENOMIC DNA]</scope>
    <source>
        <strain evidence="6">cv. Fuchu</strain>
    </source>
</reference>
<dbReference type="GO" id="GO:0006813">
    <property type="term" value="P:potassium ion transport"/>
    <property type="evidence" value="ECO:0007669"/>
    <property type="project" value="UniProtKB-KW"/>
</dbReference>
<dbReference type="AlphaFoldDB" id="A0A7J0HA93"/>
<dbReference type="PANTHER" id="PTHR32468:SF66">
    <property type="entry name" value="CATION_H+ EXCHANGER DOMAIN-CONTAINING PROTEIN"/>
    <property type="match status" value="1"/>
</dbReference>
<name>A0A7J0HA93_9ERIC</name>
<keyword evidence="4" id="KW-0406">Ion transport</keyword>
<evidence type="ECO:0000256" key="4">
    <source>
        <dbReference type="ARBA" id="ARBA00023065"/>
    </source>
</evidence>
<evidence type="ECO:0000256" key="1">
    <source>
        <dbReference type="ARBA" id="ARBA00022448"/>
    </source>
</evidence>
<keyword evidence="3" id="KW-0630">Potassium</keyword>
<protein>
    <submittedName>
        <fullName evidence="5">Uncharacterized protein</fullName>
    </submittedName>
</protein>
<accession>A0A7J0HA93</accession>
<evidence type="ECO:0000313" key="6">
    <source>
        <dbReference type="Proteomes" id="UP000585474"/>
    </source>
</evidence>
<dbReference type="PANTHER" id="PTHR32468">
    <property type="entry name" value="CATION/H + ANTIPORTER"/>
    <property type="match status" value="1"/>
</dbReference>
<dbReference type="Proteomes" id="UP000585474">
    <property type="component" value="Unassembled WGS sequence"/>
</dbReference>
<sequence length="133" mass="15119">MNEDMEHDFELINEFRFTNSRNENCVYKEEVVNDSVGVVSVIITIENSFDLFLVGKCHNSYLQLLRGLKEWNQFSELGYIGDMLLSSDSNFKVSLLVVQQQAFAGGDTVMDSPKSTVVDMSWDNNAKVWPASH</sequence>
<gene>
    <name evidence="5" type="ORF">Acr_28g0006430</name>
</gene>
<keyword evidence="2" id="KW-0633">Potassium transport</keyword>
<evidence type="ECO:0000256" key="2">
    <source>
        <dbReference type="ARBA" id="ARBA00022538"/>
    </source>
</evidence>
<evidence type="ECO:0000256" key="3">
    <source>
        <dbReference type="ARBA" id="ARBA00022958"/>
    </source>
</evidence>
<organism evidence="5 6">
    <name type="scientific">Actinidia rufa</name>
    <dbReference type="NCBI Taxonomy" id="165716"/>
    <lineage>
        <taxon>Eukaryota</taxon>
        <taxon>Viridiplantae</taxon>
        <taxon>Streptophyta</taxon>
        <taxon>Embryophyta</taxon>
        <taxon>Tracheophyta</taxon>
        <taxon>Spermatophyta</taxon>
        <taxon>Magnoliopsida</taxon>
        <taxon>eudicotyledons</taxon>
        <taxon>Gunneridae</taxon>
        <taxon>Pentapetalae</taxon>
        <taxon>asterids</taxon>
        <taxon>Ericales</taxon>
        <taxon>Actinidiaceae</taxon>
        <taxon>Actinidia</taxon>
    </lineage>
</organism>
<dbReference type="GO" id="GO:0012505">
    <property type="term" value="C:endomembrane system"/>
    <property type="evidence" value="ECO:0007669"/>
    <property type="project" value="TreeGrafter"/>
</dbReference>
<dbReference type="GO" id="GO:0006885">
    <property type="term" value="P:regulation of pH"/>
    <property type="evidence" value="ECO:0007669"/>
    <property type="project" value="TreeGrafter"/>
</dbReference>
<dbReference type="GO" id="GO:0098662">
    <property type="term" value="P:inorganic cation transmembrane transport"/>
    <property type="evidence" value="ECO:0007669"/>
    <property type="project" value="TreeGrafter"/>
</dbReference>